<evidence type="ECO:0000256" key="5">
    <source>
        <dbReference type="ARBA" id="ARBA00023049"/>
    </source>
</evidence>
<dbReference type="STRING" id="177439.DP1442"/>
<dbReference type="EMBL" id="CR522870">
    <property type="protein sequence ID" value="CAG36171.1"/>
    <property type="molecule type" value="Genomic_DNA"/>
</dbReference>
<feature type="domain" description="Peptidase M3A/M3B catalytic" evidence="7">
    <location>
        <begin position="217"/>
        <end position="597"/>
    </location>
</feature>
<evidence type="ECO:0000313" key="10">
    <source>
        <dbReference type="Proteomes" id="UP000000602"/>
    </source>
</evidence>
<proteinExistence type="inferred from homology"/>
<dbReference type="KEGG" id="dps:DP1442"/>
<dbReference type="InterPro" id="IPR013647">
    <property type="entry name" value="OligopepF_N_dom"/>
</dbReference>
<organism evidence="9 10">
    <name type="scientific">Desulfotalea psychrophila (strain LSv54 / DSM 12343)</name>
    <dbReference type="NCBI Taxonomy" id="177439"/>
    <lineage>
        <taxon>Bacteria</taxon>
        <taxon>Pseudomonadati</taxon>
        <taxon>Thermodesulfobacteriota</taxon>
        <taxon>Desulfobulbia</taxon>
        <taxon>Desulfobulbales</taxon>
        <taxon>Desulfocapsaceae</taxon>
        <taxon>Desulfotalea</taxon>
    </lineage>
</organism>
<keyword evidence="4 6" id="KW-0862">Zinc</keyword>
<feature type="domain" description="Oligopeptidase F N-terminal" evidence="8">
    <location>
        <begin position="135"/>
        <end position="203"/>
    </location>
</feature>
<dbReference type="AlphaFoldDB" id="Q6ANA3"/>
<dbReference type="InterPro" id="IPR011977">
    <property type="entry name" value="Pept_M3B_clade3"/>
</dbReference>
<keyword evidence="5 6" id="KW-0482">Metalloprotease</keyword>
<keyword evidence="1 6" id="KW-0645">Protease</keyword>
<dbReference type="GO" id="GO:0004222">
    <property type="term" value="F:metalloendopeptidase activity"/>
    <property type="evidence" value="ECO:0007669"/>
    <property type="project" value="InterPro"/>
</dbReference>
<evidence type="ECO:0000259" key="8">
    <source>
        <dbReference type="Pfam" id="PF08439"/>
    </source>
</evidence>
<sequence>MKFTVLNIPHQPKEQYMESSTLNKNLQTTDIIWNLQDLYQSPNDPQIETDLNWCSGEAIALREEWSGKIATISPADLALLVARLEALDCRFTKLGTYSFLNFTTQMDNSTAGALDQRVHEQYSRSSAEIVFFELEWTHLSSKRIDQLLTAPEIAFYRHYLEALNKNRPHMLSEKEEQLLQEKEITGRSSWTTLFEKVFAHLKFGETRRSEEEVLTELYSEHRETRMHAALEMTEGLQSQLHILTHIFNTLAAEKMVTDRIRRYDGWLSSMNIANELEESTVDALVDAVTNRYDIVEKYYNIKREILGLEELYDYDRYAPLPHLPTGTTSWQECKEIVLSSFAEFSPKMAEIAGEFFAKGWIHAPIQDTKRGGAFAHPCVPEVHPYVLVNYTGNIRDISTVAHELGHGVHQVLAAGQGHFNSDTPLPLAETASVFAELLVFKAQLKLLSSPEEKKALICQKLESIFATVFRQTAMNRFEDSMHRGRREKGELSDEELSQFWIDSQQAMFGDSVQLTSNYRIWWSYIPHFLATPGYVYSYAFGELLVLALYGIYQTEGEAFVAKYLELLSAGGSSSPYDLLKPFGFDLNDPAFWQKGLGVIEEMVESL</sequence>
<dbReference type="Gene3D" id="1.10.1370.20">
    <property type="entry name" value="Oligoendopeptidase f, C-terminal domain"/>
    <property type="match status" value="1"/>
</dbReference>
<keyword evidence="10" id="KW-1185">Reference proteome</keyword>
<dbReference type="SUPFAM" id="SSF55486">
    <property type="entry name" value="Metalloproteases ('zincins'), catalytic domain"/>
    <property type="match status" value="1"/>
</dbReference>
<dbReference type="Pfam" id="PF01432">
    <property type="entry name" value="Peptidase_M3"/>
    <property type="match status" value="1"/>
</dbReference>
<gene>
    <name evidence="9" type="ordered locus">DP1442</name>
</gene>
<dbReference type="Proteomes" id="UP000000602">
    <property type="component" value="Chromosome"/>
</dbReference>
<evidence type="ECO:0000256" key="3">
    <source>
        <dbReference type="ARBA" id="ARBA00022801"/>
    </source>
</evidence>
<dbReference type="GO" id="GO:0006508">
    <property type="term" value="P:proteolysis"/>
    <property type="evidence" value="ECO:0007669"/>
    <property type="project" value="UniProtKB-KW"/>
</dbReference>
<dbReference type="HOGENOM" id="CLU_021290_3_0_7"/>
<dbReference type="Pfam" id="PF08439">
    <property type="entry name" value="Peptidase_M3_N"/>
    <property type="match status" value="1"/>
</dbReference>
<evidence type="ECO:0000256" key="6">
    <source>
        <dbReference type="RuleBase" id="RU003435"/>
    </source>
</evidence>
<dbReference type="InterPro" id="IPR001567">
    <property type="entry name" value="Pept_M3A_M3B_dom"/>
</dbReference>
<dbReference type="GO" id="GO:0046872">
    <property type="term" value="F:metal ion binding"/>
    <property type="evidence" value="ECO:0007669"/>
    <property type="project" value="UniProtKB-UniRule"/>
</dbReference>
<comment type="similarity">
    <text evidence="6">Belongs to the peptidase M3 family.</text>
</comment>
<dbReference type="InterPro" id="IPR042088">
    <property type="entry name" value="OligoPept_F_C"/>
</dbReference>
<dbReference type="Gene3D" id="1.20.140.70">
    <property type="entry name" value="Oligopeptidase f, N-terminal domain"/>
    <property type="match status" value="1"/>
</dbReference>
<reference evidence="10" key="1">
    <citation type="journal article" date="2004" name="Environ. Microbiol.">
        <title>The genome of Desulfotalea psychrophila, a sulfate-reducing bacterium from permanently cold Arctic sediments.</title>
        <authorList>
            <person name="Rabus R."/>
            <person name="Ruepp A."/>
            <person name="Frickey T."/>
            <person name="Rattei T."/>
            <person name="Fartmann B."/>
            <person name="Stark M."/>
            <person name="Bauer M."/>
            <person name="Zibat A."/>
            <person name="Lombardot T."/>
            <person name="Becker I."/>
            <person name="Amann J."/>
            <person name="Gellner K."/>
            <person name="Teeling H."/>
            <person name="Leuschner W.D."/>
            <person name="Gloeckner F.-O."/>
            <person name="Lupas A.N."/>
            <person name="Amann R."/>
            <person name="Klenk H.-P."/>
        </authorList>
    </citation>
    <scope>NUCLEOTIDE SEQUENCE [LARGE SCALE GENOMIC DNA]</scope>
    <source>
        <strain evidence="10">DSM 12343 / LSv54</strain>
    </source>
</reference>
<evidence type="ECO:0000259" key="7">
    <source>
        <dbReference type="Pfam" id="PF01432"/>
    </source>
</evidence>
<name>Q6ANA3_DESPS</name>
<keyword evidence="3 6" id="KW-0378">Hydrolase</keyword>
<dbReference type="eggNOG" id="COG1164">
    <property type="taxonomic scope" value="Bacteria"/>
</dbReference>
<evidence type="ECO:0000256" key="1">
    <source>
        <dbReference type="ARBA" id="ARBA00022670"/>
    </source>
</evidence>
<keyword evidence="2 6" id="KW-0479">Metal-binding</keyword>
<dbReference type="CDD" id="cd09610">
    <property type="entry name" value="M3B_PepF"/>
    <property type="match status" value="1"/>
</dbReference>
<evidence type="ECO:0000256" key="4">
    <source>
        <dbReference type="ARBA" id="ARBA00022833"/>
    </source>
</evidence>
<evidence type="ECO:0000313" key="9">
    <source>
        <dbReference type="EMBL" id="CAG36171.1"/>
    </source>
</evidence>
<dbReference type="NCBIfam" id="TIGR02290">
    <property type="entry name" value="M3_fam_3"/>
    <property type="match status" value="1"/>
</dbReference>
<evidence type="ECO:0000256" key="2">
    <source>
        <dbReference type="ARBA" id="ARBA00022723"/>
    </source>
</evidence>
<protein>
    <submittedName>
        <fullName evidence="9">Related to oligopeptidase</fullName>
    </submittedName>
</protein>
<comment type="cofactor">
    <cofactor evidence="6">
        <name>Zn(2+)</name>
        <dbReference type="ChEBI" id="CHEBI:29105"/>
    </cofactor>
    <text evidence="6">Binds 1 zinc ion.</text>
</comment>
<accession>Q6ANA3</accession>